<evidence type="ECO:0000256" key="4">
    <source>
        <dbReference type="RuleBase" id="RU362068"/>
    </source>
</evidence>
<evidence type="ECO:0000259" key="5">
    <source>
        <dbReference type="Pfam" id="PF02558"/>
    </source>
</evidence>
<dbReference type="GO" id="GO:0008677">
    <property type="term" value="F:2-dehydropantoate 2-reductase activity"/>
    <property type="evidence" value="ECO:0007669"/>
    <property type="project" value="UniProtKB-EC"/>
</dbReference>
<dbReference type="InterPro" id="IPR008927">
    <property type="entry name" value="6-PGluconate_DH-like_C_sf"/>
</dbReference>
<dbReference type="NCBIfam" id="TIGR00745">
    <property type="entry name" value="apbA_panE"/>
    <property type="match status" value="1"/>
</dbReference>
<evidence type="ECO:0000256" key="1">
    <source>
        <dbReference type="ARBA" id="ARBA00007870"/>
    </source>
</evidence>
<dbReference type="InterPro" id="IPR013332">
    <property type="entry name" value="KPR_N"/>
</dbReference>
<dbReference type="Gene3D" id="1.10.1040.10">
    <property type="entry name" value="N-(1-d-carboxylethyl)-l-norvaline Dehydrogenase, domain 2"/>
    <property type="match status" value="1"/>
</dbReference>
<proteinExistence type="inferred from homology"/>
<protein>
    <recommendedName>
        <fullName evidence="4">2-dehydropantoate 2-reductase</fullName>
        <ecNumber evidence="4">1.1.1.169</ecNumber>
    </recommendedName>
    <alternativeName>
        <fullName evidence="4">Ketopantoate reductase</fullName>
    </alternativeName>
</protein>
<dbReference type="OrthoDB" id="8555723at2"/>
<keyword evidence="3 4" id="KW-0560">Oxidoreductase</keyword>
<comment type="pathway">
    <text evidence="4">Cofactor biosynthesis; (R)-pantothenate biosynthesis; (R)-pantoate from 3-methyl-2-oxobutanoate: step 2/2.</text>
</comment>
<dbReference type="InterPro" id="IPR051402">
    <property type="entry name" value="KPR-Related"/>
</dbReference>
<evidence type="ECO:0000313" key="7">
    <source>
        <dbReference type="EMBL" id="OPF81715.1"/>
    </source>
</evidence>
<dbReference type="EC" id="1.1.1.169" evidence="4"/>
<feature type="domain" description="Ketopantoate reductase C-terminal" evidence="6">
    <location>
        <begin position="176"/>
        <end position="298"/>
    </location>
</feature>
<dbReference type="RefSeq" id="WP_046087054.1">
    <property type="nucleotide sequence ID" value="NZ_LAKD02000018.1"/>
</dbReference>
<dbReference type="GO" id="GO:0005737">
    <property type="term" value="C:cytoplasm"/>
    <property type="evidence" value="ECO:0007669"/>
    <property type="project" value="TreeGrafter"/>
</dbReference>
<dbReference type="Gene3D" id="3.40.50.720">
    <property type="entry name" value="NAD(P)-binding Rossmann-like Domain"/>
    <property type="match status" value="1"/>
</dbReference>
<dbReference type="SUPFAM" id="SSF51735">
    <property type="entry name" value="NAD(P)-binding Rossmann-fold domains"/>
    <property type="match status" value="1"/>
</dbReference>
<dbReference type="InterPro" id="IPR013328">
    <property type="entry name" value="6PGD_dom2"/>
</dbReference>
<dbReference type="GO" id="GO:0015940">
    <property type="term" value="P:pantothenate biosynthetic process"/>
    <property type="evidence" value="ECO:0007669"/>
    <property type="project" value="UniProtKB-UniPathway"/>
</dbReference>
<evidence type="ECO:0000259" key="6">
    <source>
        <dbReference type="Pfam" id="PF08546"/>
    </source>
</evidence>
<sequence>MLGTPGRDPVAVVGPGAVGLAFAARLAGQGHPVTLCGRSGTAPVSTVTSSDGHGTRTVEVAWRGEPARAHPFRWVVVATKLHQGDAARAWLERLADGDTLVVVAQNGIGHRELVAPHATHRHVVPTLVHFNAERHGRDRVEIRQDGPGLVIGDDAAGRRARPLLERTGLGVHTVADFTTAAWRKLMVNAVANPLTALTCRRVEVFGDPSVRDLAATMLAEVAAVGRAEGARLPPEAVDDVLAWLDARPAGAGSSMLADRLAGRRLEYDGLLGAVVRGARGHALAAPVCTAVLALIAALDARPVA</sequence>
<name>A0A1V4D8M7_9ACTN</name>
<reference evidence="7" key="1">
    <citation type="submission" date="2016-12" db="EMBL/GenBank/DDBJ databases">
        <title>Genome sequence of Streptomyces antioxidans MUSC 164.</title>
        <authorList>
            <person name="Lee L.-H."/>
            <person name="Ser H.-L."/>
        </authorList>
    </citation>
    <scope>NUCLEOTIDE SEQUENCE [LARGE SCALE GENOMIC DNA]</scope>
    <source>
        <strain evidence="7">MUSC 164</strain>
    </source>
</reference>
<dbReference type="InterPro" id="IPR036291">
    <property type="entry name" value="NAD(P)-bd_dom_sf"/>
</dbReference>
<comment type="function">
    <text evidence="4">Catalyzes the NADPH-dependent reduction of ketopantoate into pantoic acid.</text>
</comment>
<dbReference type="PANTHER" id="PTHR21708:SF26">
    <property type="entry name" value="2-DEHYDROPANTOATE 2-REDUCTASE"/>
    <property type="match status" value="1"/>
</dbReference>
<dbReference type="SUPFAM" id="SSF48179">
    <property type="entry name" value="6-phosphogluconate dehydrogenase C-terminal domain-like"/>
    <property type="match status" value="1"/>
</dbReference>
<evidence type="ECO:0000256" key="3">
    <source>
        <dbReference type="ARBA" id="ARBA00023002"/>
    </source>
</evidence>
<evidence type="ECO:0000256" key="2">
    <source>
        <dbReference type="ARBA" id="ARBA00022857"/>
    </source>
</evidence>
<dbReference type="UniPathway" id="UPA00028">
    <property type="reaction ID" value="UER00004"/>
</dbReference>
<dbReference type="Pfam" id="PF08546">
    <property type="entry name" value="ApbA_C"/>
    <property type="match status" value="1"/>
</dbReference>
<comment type="similarity">
    <text evidence="1 4">Belongs to the ketopantoate reductase family.</text>
</comment>
<dbReference type="InterPro" id="IPR003710">
    <property type="entry name" value="ApbA"/>
</dbReference>
<keyword evidence="8" id="KW-1185">Reference proteome</keyword>
<accession>A0A1V4D8M7</accession>
<comment type="caution">
    <text evidence="7">The sequence shown here is derived from an EMBL/GenBank/DDBJ whole genome shotgun (WGS) entry which is preliminary data.</text>
</comment>
<dbReference type="InterPro" id="IPR013752">
    <property type="entry name" value="KPA_reductase"/>
</dbReference>
<evidence type="ECO:0000313" key="8">
    <source>
        <dbReference type="Proteomes" id="UP000033615"/>
    </source>
</evidence>
<keyword evidence="2 4" id="KW-0521">NADP</keyword>
<organism evidence="7 8">
    <name type="scientific">Streptomyces antioxidans</name>
    <dbReference type="NCBI Taxonomy" id="1507734"/>
    <lineage>
        <taxon>Bacteria</taxon>
        <taxon>Bacillati</taxon>
        <taxon>Actinomycetota</taxon>
        <taxon>Actinomycetes</taxon>
        <taxon>Kitasatosporales</taxon>
        <taxon>Streptomycetaceae</taxon>
        <taxon>Streptomyces</taxon>
    </lineage>
</organism>
<keyword evidence="4" id="KW-0566">Pantothenate biosynthesis</keyword>
<feature type="domain" description="Ketopantoate reductase N-terminal" evidence="5">
    <location>
        <begin position="10"/>
        <end position="146"/>
    </location>
</feature>
<dbReference type="EMBL" id="LAKD02000018">
    <property type="protein sequence ID" value="OPF81715.1"/>
    <property type="molecule type" value="Genomic_DNA"/>
</dbReference>
<dbReference type="AlphaFoldDB" id="A0A1V4D8M7"/>
<dbReference type="PANTHER" id="PTHR21708">
    <property type="entry name" value="PROBABLE 2-DEHYDROPANTOATE 2-REDUCTASE"/>
    <property type="match status" value="1"/>
</dbReference>
<comment type="catalytic activity">
    <reaction evidence="4">
        <text>(R)-pantoate + NADP(+) = 2-dehydropantoate + NADPH + H(+)</text>
        <dbReference type="Rhea" id="RHEA:16233"/>
        <dbReference type="ChEBI" id="CHEBI:11561"/>
        <dbReference type="ChEBI" id="CHEBI:15378"/>
        <dbReference type="ChEBI" id="CHEBI:15980"/>
        <dbReference type="ChEBI" id="CHEBI:57783"/>
        <dbReference type="ChEBI" id="CHEBI:58349"/>
        <dbReference type="EC" id="1.1.1.169"/>
    </reaction>
</comment>
<gene>
    <name evidence="7" type="ORF">VT50_0208575</name>
</gene>
<dbReference type="Proteomes" id="UP000033615">
    <property type="component" value="Unassembled WGS sequence"/>
</dbReference>
<dbReference type="NCBIfam" id="NF005091">
    <property type="entry name" value="PRK06522.2-2"/>
    <property type="match status" value="1"/>
</dbReference>
<dbReference type="Pfam" id="PF02558">
    <property type="entry name" value="ApbA"/>
    <property type="match status" value="1"/>
</dbReference>